<keyword evidence="3" id="KW-0732">Signal</keyword>
<proteinExistence type="predicted"/>
<evidence type="ECO:0000256" key="3">
    <source>
        <dbReference type="SAM" id="SignalP"/>
    </source>
</evidence>
<feature type="active site" description="Nucleophile" evidence="1">
    <location>
        <position position="57"/>
    </location>
</feature>
<dbReference type="CDD" id="cd01823">
    <property type="entry name" value="SEST_like"/>
    <property type="match status" value="1"/>
</dbReference>
<gene>
    <name evidence="5" type="ORF">OSB52_02930</name>
</gene>
<dbReference type="GO" id="GO:0019433">
    <property type="term" value="P:triglyceride catabolic process"/>
    <property type="evidence" value="ECO:0007669"/>
    <property type="project" value="TreeGrafter"/>
</dbReference>
<evidence type="ECO:0000313" key="5">
    <source>
        <dbReference type="EMBL" id="MCX2963043.1"/>
    </source>
</evidence>
<dbReference type="Pfam" id="PF13472">
    <property type="entry name" value="Lipase_GDSL_2"/>
    <property type="match status" value="1"/>
</dbReference>
<accession>A0A9X3I2Z9</accession>
<dbReference type="GO" id="GO:0004806">
    <property type="term" value="F:triacylglycerol lipase activity"/>
    <property type="evidence" value="ECO:0007669"/>
    <property type="project" value="TreeGrafter"/>
</dbReference>
<protein>
    <submittedName>
        <fullName evidence="5">SGNH/GDSL hydrolase family protein</fullName>
    </submittedName>
</protein>
<evidence type="ECO:0000313" key="6">
    <source>
        <dbReference type="Proteomes" id="UP001143347"/>
    </source>
</evidence>
<evidence type="ECO:0000256" key="1">
    <source>
        <dbReference type="PIRSR" id="PIRSR637460-1"/>
    </source>
</evidence>
<feature type="chain" id="PRO_5040791024" evidence="3">
    <location>
        <begin position="21"/>
        <end position="300"/>
    </location>
</feature>
<name>A0A9X3I2Z9_9ACTN</name>
<keyword evidence="2" id="KW-1015">Disulfide bond</keyword>
<feature type="disulfide bond" evidence="2">
    <location>
        <begin position="212"/>
        <end position="261"/>
    </location>
</feature>
<keyword evidence="6" id="KW-1185">Reference proteome</keyword>
<dbReference type="PANTHER" id="PTHR37981:SF1">
    <property type="entry name" value="SGNH HYDROLASE-TYPE ESTERASE DOMAIN-CONTAINING PROTEIN"/>
    <property type="match status" value="1"/>
</dbReference>
<feature type="disulfide bond" evidence="2">
    <location>
        <begin position="75"/>
        <end position="99"/>
    </location>
</feature>
<sequence>MRKAVAAGIAAVAVAVAGCADDIDDSAAPSATQTSPSVSASTATGTDQLHLVNLGDSFSAAAGVQPLVADSPVMCLRSSRNFAHVLATDAGYRLTDVSCSGADTADFESAQYDGVPPQLDALTDEADIVTVMIGGNDSDLYSTAIRECADLAARDLSGSPCAGTRGSEYVDIVENQTAPALLEALQAVRDRAPNAEILAVGYPWILPPADGCYPAMPVATGDVTYLRQLQSVLNAALQRAAEQTGARFVDMAPASEGHDACAPVGQRWIEPRNGASGAAPVHPNAAGQQAIADAVATALE</sequence>
<dbReference type="InterPro" id="IPR013830">
    <property type="entry name" value="SGNH_hydro"/>
</dbReference>
<organism evidence="5 6">
    <name type="scientific">Gordonia aquimaris</name>
    <dbReference type="NCBI Taxonomy" id="2984863"/>
    <lineage>
        <taxon>Bacteria</taxon>
        <taxon>Bacillati</taxon>
        <taxon>Actinomycetota</taxon>
        <taxon>Actinomycetes</taxon>
        <taxon>Mycobacteriales</taxon>
        <taxon>Gordoniaceae</taxon>
        <taxon>Gordonia</taxon>
    </lineage>
</organism>
<dbReference type="PANTHER" id="PTHR37981">
    <property type="entry name" value="LIPASE 2"/>
    <property type="match status" value="1"/>
</dbReference>
<evidence type="ECO:0000259" key="4">
    <source>
        <dbReference type="Pfam" id="PF13472"/>
    </source>
</evidence>
<dbReference type="AlphaFoldDB" id="A0A9X3I2Z9"/>
<dbReference type="InterPro" id="IPR037460">
    <property type="entry name" value="SEST-like"/>
</dbReference>
<dbReference type="EMBL" id="JAPKFM010000002">
    <property type="protein sequence ID" value="MCX2963043.1"/>
    <property type="molecule type" value="Genomic_DNA"/>
</dbReference>
<dbReference type="Proteomes" id="UP001143347">
    <property type="component" value="Unassembled WGS sequence"/>
</dbReference>
<dbReference type="SUPFAM" id="SSF52266">
    <property type="entry name" value="SGNH hydrolase"/>
    <property type="match status" value="1"/>
</dbReference>
<dbReference type="RefSeq" id="WP_266060088.1">
    <property type="nucleotide sequence ID" value="NZ_JAPKFM010000002.1"/>
</dbReference>
<feature type="active site" evidence="1">
    <location>
        <position position="282"/>
    </location>
</feature>
<reference evidence="5" key="1">
    <citation type="submission" date="2022-10" db="EMBL/GenBank/DDBJ databases">
        <title>WGS of marine actinomycetes from Thailand.</title>
        <authorList>
            <person name="Thawai C."/>
        </authorList>
    </citation>
    <scope>NUCLEOTIDE SEQUENCE</scope>
    <source>
        <strain evidence="5">SW21</strain>
    </source>
</reference>
<evidence type="ECO:0000256" key="2">
    <source>
        <dbReference type="PIRSR" id="PIRSR637460-2"/>
    </source>
</evidence>
<dbReference type="InterPro" id="IPR036514">
    <property type="entry name" value="SGNH_hydro_sf"/>
</dbReference>
<dbReference type="Gene3D" id="3.40.50.1110">
    <property type="entry name" value="SGNH hydrolase"/>
    <property type="match status" value="1"/>
</dbReference>
<comment type="caution">
    <text evidence="5">The sequence shown here is derived from an EMBL/GenBank/DDBJ whole genome shotgun (WGS) entry which is preliminary data.</text>
</comment>
<keyword evidence="5" id="KW-0378">Hydrolase</keyword>
<dbReference type="PROSITE" id="PS51257">
    <property type="entry name" value="PROKAR_LIPOPROTEIN"/>
    <property type="match status" value="1"/>
</dbReference>
<feature type="signal peptide" evidence="3">
    <location>
        <begin position="1"/>
        <end position="20"/>
    </location>
</feature>
<feature type="domain" description="SGNH hydrolase-type esterase" evidence="4">
    <location>
        <begin position="54"/>
        <end position="290"/>
    </location>
</feature>
<feature type="disulfide bond" evidence="2">
    <location>
        <begin position="148"/>
        <end position="161"/>
    </location>
</feature>